<dbReference type="PANTHER" id="PTHR46091">
    <property type="entry name" value="BLR7054 PROTEIN"/>
    <property type="match status" value="1"/>
</dbReference>
<evidence type="ECO:0000256" key="1">
    <source>
        <dbReference type="ARBA" id="ARBA00005855"/>
    </source>
</evidence>
<evidence type="ECO:0000313" key="8">
    <source>
        <dbReference type="EMBL" id="EEN52900.1"/>
    </source>
</evidence>
<keyword evidence="5" id="KW-0521">NADP</keyword>
<keyword evidence="6" id="KW-0520">NAD</keyword>
<keyword evidence="7" id="KW-0812">Transmembrane</keyword>
<dbReference type="PANTHER" id="PTHR46091:SF3">
    <property type="entry name" value="AMINE OXIDASE DOMAIN-CONTAINING PROTEIN"/>
    <property type="match status" value="1"/>
</dbReference>
<evidence type="ECO:0008006" key="9">
    <source>
        <dbReference type="Google" id="ProtNLM"/>
    </source>
</evidence>
<evidence type="ECO:0000256" key="3">
    <source>
        <dbReference type="ARBA" id="ARBA00022729"/>
    </source>
</evidence>
<keyword evidence="4" id="KW-0274">FAD</keyword>
<feature type="transmembrane region" description="Helical" evidence="7">
    <location>
        <begin position="15"/>
        <end position="33"/>
    </location>
</feature>
<dbReference type="InterPro" id="IPR036188">
    <property type="entry name" value="FAD/NAD-bd_sf"/>
</dbReference>
<keyword evidence="3" id="KW-0732">Signal</keyword>
<comment type="similarity">
    <text evidence="1">Belongs to the carotenoid/retinoid oxidoreductase family. CrtISO subfamily.</text>
</comment>
<name>C3Z356_BRAFL</name>
<evidence type="ECO:0000256" key="6">
    <source>
        <dbReference type="ARBA" id="ARBA00023027"/>
    </source>
</evidence>
<dbReference type="Gene3D" id="3.50.50.60">
    <property type="entry name" value="FAD/NAD(P)-binding domain"/>
    <property type="match status" value="1"/>
</dbReference>
<dbReference type="SUPFAM" id="SSF51905">
    <property type="entry name" value="FAD/NAD(P)-binding domain"/>
    <property type="match status" value="1"/>
</dbReference>
<dbReference type="STRING" id="7739.C3Z356"/>
<evidence type="ECO:0000256" key="2">
    <source>
        <dbReference type="ARBA" id="ARBA00022630"/>
    </source>
</evidence>
<evidence type="ECO:0000256" key="7">
    <source>
        <dbReference type="SAM" id="Phobius"/>
    </source>
</evidence>
<evidence type="ECO:0000256" key="5">
    <source>
        <dbReference type="ARBA" id="ARBA00022857"/>
    </source>
</evidence>
<gene>
    <name evidence="8" type="ORF">BRAFLDRAFT_76397</name>
</gene>
<dbReference type="InterPro" id="IPR052206">
    <property type="entry name" value="Retinol_saturase"/>
</dbReference>
<dbReference type="AlphaFoldDB" id="C3Z356"/>
<keyword evidence="7" id="KW-0472">Membrane</keyword>
<keyword evidence="7" id="KW-1133">Transmembrane helix</keyword>
<accession>C3Z356</accession>
<protein>
    <recommendedName>
        <fullName evidence="9">Amine oxidase domain-containing protein</fullName>
    </recommendedName>
</protein>
<evidence type="ECO:0000256" key="4">
    <source>
        <dbReference type="ARBA" id="ARBA00022827"/>
    </source>
</evidence>
<dbReference type="eggNOG" id="KOG4254">
    <property type="taxonomic scope" value="Eukaryota"/>
</dbReference>
<reference evidence="8" key="1">
    <citation type="journal article" date="2008" name="Nature">
        <title>The amphioxus genome and the evolution of the chordate karyotype.</title>
        <authorList>
            <consortium name="US DOE Joint Genome Institute (JGI-PGF)"/>
            <person name="Putnam N.H."/>
            <person name="Butts T."/>
            <person name="Ferrier D.E.K."/>
            <person name="Furlong R.F."/>
            <person name="Hellsten U."/>
            <person name="Kawashima T."/>
            <person name="Robinson-Rechavi M."/>
            <person name="Shoguchi E."/>
            <person name="Terry A."/>
            <person name="Yu J.-K."/>
            <person name="Benito-Gutierrez E.L."/>
            <person name="Dubchak I."/>
            <person name="Garcia-Fernandez J."/>
            <person name="Gibson-Brown J.J."/>
            <person name="Grigoriev I.V."/>
            <person name="Horton A.C."/>
            <person name="de Jong P.J."/>
            <person name="Jurka J."/>
            <person name="Kapitonov V.V."/>
            <person name="Kohara Y."/>
            <person name="Kuroki Y."/>
            <person name="Lindquist E."/>
            <person name="Lucas S."/>
            <person name="Osoegawa K."/>
            <person name="Pennacchio L.A."/>
            <person name="Salamov A.A."/>
            <person name="Satou Y."/>
            <person name="Sauka-Spengler T."/>
            <person name="Schmutz J."/>
            <person name="Shin-I T."/>
            <person name="Toyoda A."/>
            <person name="Bronner-Fraser M."/>
            <person name="Fujiyama A."/>
            <person name="Holland L.Z."/>
            <person name="Holland P.W.H."/>
            <person name="Satoh N."/>
            <person name="Rokhsar D.S."/>
        </authorList>
    </citation>
    <scope>NUCLEOTIDE SEQUENCE [LARGE SCALE GENOMIC DNA]</scope>
    <source>
        <strain evidence="8">S238N-H82</strain>
        <tissue evidence="8">Testes</tissue>
    </source>
</reference>
<keyword evidence="2" id="KW-0285">Flavoprotein</keyword>
<dbReference type="PRINTS" id="PR00420">
    <property type="entry name" value="RNGMNOXGNASE"/>
</dbReference>
<organism>
    <name type="scientific">Branchiostoma floridae</name>
    <name type="common">Florida lancelet</name>
    <name type="synonym">Amphioxus</name>
    <dbReference type="NCBI Taxonomy" id="7739"/>
    <lineage>
        <taxon>Eukaryota</taxon>
        <taxon>Metazoa</taxon>
        <taxon>Chordata</taxon>
        <taxon>Cephalochordata</taxon>
        <taxon>Leptocardii</taxon>
        <taxon>Amphioxiformes</taxon>
        <taxon>Branchiostomatidae</taxon>
        <taxon>Branchiostoma</taxon>
    </lineage>
</organism>
<proteinExistence type="inferred from homology"/>
<sequence>MATLATYFAVFAENFSATSLLISVSVLSSVFLLRKFSRSDKSCNPFKEDARRPPEPLVIDKDARNKVLKKGAGEYNFKWKPYQREPPGIALALRYSFSVEKVPSDLDAIVIGSGPGGLTTADILRKSGKHGAGSGAAWETRRLSHTFGLKGLQFDCGIHYVGKMEDSSTVRVLLDQITEGQLQWASLDDDYDVAVLGVLPSKSGFALQASLAEHFRDGGYYPVGGASEIAFHIIPVIKKAGGAVLCRAPVSQILIDNDGRATGVRVQDKKVGEVDIHAPVIVSATGVYNTYHNLLPTEVAQNTGTKEELGLKAQNIWLFAGNDMERLQEEYSSLTPEEASEADPPVLFISFPSAKDPSWEQRCSPERSTCTILNFSIPPAWFERWNDECVKHRSDEYQHLKQAIGQHMWEQTCRLFPELQDKVEFIEVATSISNNHYINVSHGEIYGLEHCRTRCSAEMALKLRPETPVPGLFLTGKNVFY</sequence>
<dbReference type="InParanoid" id="C3Z356"/>
<dbReference type="EMBL" id="GG666576">
    <property type="protein sequence ID" value="EEN52900.1"/>
    <property type="molecule type" value="Genomic_DNA"/>
</dbReference>